<dbReference type="GO" id="GO:0016747">
    <property type="term" value="F:acyltransferase activity, transferring groups other than amino-acyl groups"/>
    <property type="evidence" value="ECO:0007669"/>
    <property type="project" value="InterPro"/>
</dbReference>
<dbReference type="SUPFAM" id="SSF55729">
    <property type="entry name" value="Acyl-CoA N-acyltransferases (Nat)"/>
    <property type="match status" value="1"/>
</dbReference>
<dbReference type="Pfam" id="PF00583">
    <property type="entry name" value="Acetyltransf_1"/>
    <property type="match status" value="1"/>
</dbReference>
<protein>
    <submittedName>
        <fullName evidence="2">GNAT superfamily N-acetyltransferase</fullName>
    </submittedName>
</protein>
<comment type="caution">
    <text evidence="2">The sequence shown here is derived from an EMBL/GenBank/DDBJ whole genome shotgun (WGS) entry which is preliminary data.</text>
</comment>
<keyword evidence="2" id="KW-0808">Transferase</keyword>
<dbReference type="AlphaFoldDB" id="A0A853DHV9"/>
<evidence type="ECO:0000313" key="3">
    <source>
        <dbReference type="Proteomes" id="UP000571817"/>
    </source>
</evidence>
<proteinExistence type="predicted"/>
<dbReference type="RefSeq" id="WP_179483344.1">
    <property type="nucleotide sequence ID" value="NZ_JACCFW010000001.1"/>
</dbReference>
<gene>
    <name evidence="2" type="ORF">HNR15_003230</name>
</gene>
<evidence type="ECO:0000259" key="1">
    <source>
        <dbReference type="PROSITE" id="PS51186"/>
    </source>
</evidence>
<reference evidence="2 3" key="1">
    <citation type="submission" date="2020-07" db="EMBL/GenBank/DDBJ databases">
        <title>Sequencing the genomes of 1000 actinobacteria strains.</title>
        <authorList>
            <person name="Klenk H.-P."/>
        </authorList>
    </citation>
    <scope>NUCLEOTIDE SEQUENCE [LARGE SCALE GENOMIC DNA]</scope>
    <source>
        <strain evidence="2 3">DSM 29531</strain>
    </source>
</reference>
<dbReference type="Proteomes" id="UP000571817">
    <property type="component" value="Unassembled WGS sequence"/>
</dbReference>
<dbReference type="EMBL" id="JACCFW010000001">
    <property type="protein sequence ID" value="NYJ76267.1"/>
    <property type="molecule type" value="Genomic_DNA"/>
</dbReference>
<feature type="domain" description="N-acetyltransferase" evidence="1">
    <location>
        <begin position="123"/>
        <end position="253"/>
    </location>
</feature>
<dbReference type="Gene3D" id="3.40.630.30">
    <property type="match status" value="1"/>
</dbReference>
<name>A0A853DHV9_9MICO</name>
<organism evidence="2 3">
    <name type="scientific">Allobranchiibius huperziae</name>
    <dbReference type="NCBI Taxonomy" id="1874116"/>
    <lineage>
        <taxon>Bacteria</taxon>
        <taxon>Bacillati</taxon>
        <taxon>Actinomycetota</taxon>
        <taxon>Actinomycetes</taxon>
        <taxon>Micrococcales</taxon>
        <taxon>Dermacoccaceae</taxon>
        <taxon>Allobranchiibius</taxon>
    </lineage>
</organism>
<dbReference type="PROSITE" id="PS51186">
    <property type="entry name" value="GNAT"/>
    <property type="match status" value="1"/>
</dbReference>
<dbReference type="CDD" id="cd04301">
    <property type="entry name" value="NAT_SF"/>
    <property type="match status" value="1"/>
</dbReference>
<dbReference type="InterPro" id="IPR000182">
    <property type="entry name" value="GNAT_dom"/>
</dbReference>
<evidence type="ECO:0000313" key="2">
    <source>
        <dbReference type="EMBL" id="NYJ76267.1"/>
    </source>
</evidence>
<dbReference type="InterPro" id="IPR016181">
    <property type="entry name" value="Acyl_CoA_acyltransferase"/>
</dbReference>
<sequence>MDDTTCRTISHASIAAPATAARLLTDGFTMVRYDHGFRYDAGVFDIDSTLSPDDLIALVHRQARCWGRSTVWWHGVSPATGPTALRDALVAVGGVVAAQHTVLERELMRRGQEGVPDPLLSVTRLHAGALPGVRRLLALEQHEDTDLDLSRRHCVSIHPSETHVLARLQGKPVGTAAVSFAGGDEAHLWGAATACWARRRGVYHALVTARLDLARRRGCRVAILRAHPRMAPTLAEMGFGTRCEELLMRTTLR</sequence>
<keyword evidence="3" id="KW-1185">Reference proteome</keyword>
<accession>A0A853DHV9</accession>